<proteinExistence type="predicted"/>
<dbReference type="AlphaFoldDB" id="A0A9P6RTU3"/>
<dbReference type="OrthoDB" id="2377901at2759"/>
<sequence length="261" mass="28902">MEFTFTSSSASTRPSVPLAATTTPAASAASMSSQPAGFVFEWGTPREFGNQQQHDRVPLTKEHGVGSTTQWRKRIINQIENRIKDKRLSIQNARRTGLQQTAGPQESHPIPAITNTTAIAAIQDTTAISDEEERRIIAEVWESYKQENFEVLSQAFLGMTDKEIEDIEQDILQHRYAADYDPTYDMAVDMEENSMDQTIEQYMRLETSYLSVAQEDTETAAAVSLAMTLLSDAPCPRCHSRGLLFDSATDQSQAGGMAVVA</sequence>
<gene>
    <name evidence="1" type="ORF">BGZ99_001126</name>
</gene>
<dbReference type="Proteomes" id="UP000738325">
    <property type="component" value="Unassembled WGS sequence"/>
</dbReference>
<comment type="caution">
    <text evidence="1">The sequence shown here is derived from an EMBL/GenBank/DDBJ whole genome shotgun (WGS) entry which is preliminary data.</text>
</comment>
<evidence type="ECO:0000313" key="2">
    <source>
        <dbReference type="Proteomes" id="UP000738325"/>
    </source>
</evidence>
<protein>
    <submittedName>
        <fullName evidence="1">Uncharacterized protein</fullName>
    </submittedName>
</protein>
<evidence type="ECO:0000313" key="1">
    <source>
        <dbReference type="EMBL" id="KAG0325029.1"/>
    </source>
</evidence>
<accession>A0A9P6RTU3</accession>
<keyword evidence="2" id="KW-1185">Reference proteome</keyword>
<name>A0A9P6RTU3_9FUNG</name>
<dbReference type="EMBL" id="JAAAIP010000127">
    <property type="protein sequence ID" value="KAG0325029.1"/>
    <property type="molecule type" value="Genomic_DNA"/>
</dbReference>
<organism evidence="1 2">
    <name type="scientific">Dissophora globulifera</name>
    <dbReference type="NCBI Taxonomy" id="979702"/>
    <lineage>
        <taxon>Eukaryota</taxon>
        <taxon>Fungi</taxon>
        <taxon>Fungi incertae sedis</taxon>
        <taxon>Mucoromycota</taxon>
        <taxon>Mortierellomycotina</taxon>
        <taxon>Mortierellomycetes</taxon>
        <taxon>Mortierellales</taxon>
        <taxon>Mortierellaceae</taxon>
        <taxon>Dissophora</taxon>
    </lineage>
</organism>
<reference evidence="1" key="1">
    <citation type="journal article" date="2020" name="Fungal Divers.">
        <title>Resolving the Mortierellaceae phylogeny through synthesis of multi-gene phylogenetics and phylogenomics.</title>
        <authorList>
            <person name="Vandepol N."/>
            <person name="Liber J."/>
            <person name="Desiro A."/>
            <person name="Na H."/>
            <person name="Kennedy M."/>
            <person name="Barry K."/>
            <person name="Grigoriev I.V."/>
            <person name="Miller A.N."/>
            <person name="O'Donnell K."/>
            <person name="Stajich J.E."/>
            <person name="Bonito G."/>
        </authorList>
    </citation>
    <scope>NUCLEOTIDE SEQUENCE</scope>
    <source>
        <strain evidence="1">REB-010B</strain>
    </source>
</reference>